<protein>
    <submittedName>
        <fullName evidence="1">Uncharacterized protein</fullName>
    </submittedName>
</protein>
<reference evidence="1" key="1">
    <citation type="submission" date="2024-07" db="EMBL/GenBank/DDBJ databases">
        <authorList>
            <person name="Kim Y.J."/>
            <person name="Jeong J.Y."/>
        </authorList>
    </citation>
    <scope>NUCLEOTIDE SEQUENCE</scope>
    <source>
        <strain evidence="1">GIHE-MW2</strain>
    </source>
</reference>
<evidence type="ECO:0000313" key="1">
    <source>
        <dbReference type="EMBL" id="XCM39415.1"/>
    </source>
</evidence>
<gene>
    <name evidence="1" type="ORF">ABWT76_002346</name>
</gene>
<dbReference type="EMBL" id="CP159837">
    <property type="protein sequence ID" value="XCM39415.1"/>
    <property type="molecule type" value="Genomic_DNA"/>
</dbReference>
<sequence length="40" mass="4454">MMTNISIDTNRPTVEAEYHQVLKEAEEGCSGQGMLLKIES</sequence>
<proteinExistence type="predicted"/>
<name>A0AAU8JLQ7_9CYAN</name>
<organism evidence="1">
    <name type="scientific">Planktothricoides raciborskii GIHE-MW2</name>
    <dbReference type="NCBI Taxonomy" id="2792601"/>
    <lineage>
        <taxon>Bacteria</taxon>
        <taxon>Bacillati</taxon>
        <taxon>Cyanobacteriota</taxon>
        <taxon>Cyanophyceae</taxon>
        <taxon>Oscillatoriophycideae</taxon>
        <taxon>Oscillatoriales</taxon>
        <taxon>Oscillatoriaceae</taxon>
        <taxon>Planktothricoides</taxon>
    </lineage>
</organism>
<dbReference type="AlphaFoldDB" id="A0AAU8JLQ7"/>
<dbReference type="RefSeq" id="WP_354636146.1">
    <property type="nucleotide sequence ID" value="NZ_CP159837.1"/>
</dbReference>
<accession>A0AAU8JLQ7</accession>